<dbReference type="Pfam" id="PF02954">
    <property type="entry name" value="HTH_8"/>
    <property type="match status" value="1"/>
</dbReference>
<evidence type="ECO:0000256" key="2">
    <source>
        <dbReference type="ARBA" id="ARBA00022840"/>
    </source>
</evidence>
<gene>
    <name evidence="6" type="ORF">RVF87_14855</name>
</gene>
<keyword evidence="4" id="KW-0804">Transcription</keyword>
<dbReference type="InterPro" id="IPR025944">
    <property type="entry name" value="Sigma_54_int_dom_CS"/>
</dbReference>
<organism evidence="6 7">
    <name type="scientific">Gordonia hydrophobica</name>
    <dbReference type="NCBI Taxonomy" id="40516"/>
    <lineage>
        <taxon>Bacteria</taxon>
        <taxon>Bacillati</taxon>
        <taxon>Actinomycetota</taxon>
        <taxon>Actinomycetes</taxon>
        <taxon>Mycobacteriales</taxon>
        <taxon>Gordoniaceae</taxon>
        <taxon>Gordonia</taxon>
    </lineage>
</organism>
<dbReference type="SUPFAM" id="SSF46689">
    <property type="entry name" value="Homeodomain-like"/>
    <property type="match status" value="1"/>
</dbReference>
<dbReference type="InterPro" id="IPR002078">
    <property type="entry name" value="Sigma_54_int"/>
</dbReference>
<evidence type="ECO:0000256" key="3">
    <source>
        <dbReference type="ARBA" id="ARBA00023015"/>
    </source>
</evidence>
<feature type="domain" description="Sigma-54 factor interaction" evidence="5">
    <location>
        <begin position="325"/>
        <end position="517"/>
    </location>
</feature>
<dbReference type="PRINTS" id="PR01590">
    <property type="entry name" value="HTHFIS"/>
</dbReference>
<dbReference type="Pfam" id="PF25601">
    <property type="entry name" value="AAA_lid_14"/>
    <property type="match status" value="1"/>
</dbReference>
<dbReference type="RefSeq" id="WP_169802410.1">
    <property type="nucleotide sequence ID" value="NZ_CP136137.1"/>
</dbReference>
<dbReference type="Gene3D" id="3.30.450.40">
    <property type="match status" value="1"/>
</dbReference>
<evidence type="ECO:0000313" key="6">
    <source>
        <dbReference type="EMBL" id="WYY06341.1"/>
    </source>
</evidence>
<sequence>MPGSGDAYRRREREGSAADVFGQFRPEIEQSWRRCQAIGVEAGDSDLAYLQETPIDTKLTRAAAPVLDRLAQDLSDAPVTVLLADQDATIVDRRTGQVPLLTWLDRAQVAPGFRFAEQFAGTNGIGTALEERTIFRVRGPEHMLEALQPLACAGSPIVDPASRTVAGVLDITCKMEDVSDLMGPLIRAAVRDIEARLFEESSITEQRVLREYMRSKRRGHQAVVAMTPDTVIATPVASRLIDSTDQMMLWEWVSERLVGREDWVGAVRLSGGAQVAVRARRVSAPSEPLNVVVECRPIPTAPAVPLVSSSARKPASSISADLPRLAGRSPATERLRRQIDDVSATVGPVLISGDRGSGKAFVADLIQHGWGRDADVVTVDGPALTQQRVERLGERLSSGVGVIIKHLDEVPAGLASAVRSLLDIADRESAALVATAALAGLGRKDDGLADYFGRRIRVAPLRERTEDLGDLVRELLTRRVHGRAVPHLQPATHRVLVAHDWPGNIRELDALLGTALISSMGFDIRLEDLPDEYRSIAPGRTMTPLERGEREAIMRALEESVGNKSLAADRLGIARSTLYRKIRALGLENHRYAG</sequence>
<evidence type="ECO:0000313" key="7">
    <source>
        <dbReference type="Proteomes" id="UP001479933"/>
    </source>
</evidence>
<dbReference type="Pfam" id="PF14532">
    <property type="entry name" value="Sigma54_activ_2"/>
    <property type="match status" value="1"/>
</dbReference>
<dbReference type="PROSITE" id="PS50045">
    <property type="entry name" value="SIGMA54_INTERACT_4"/>
    <property type="match status" value="1"/>
</dbReference>
<evidence type="ECO:0000256" key="1">
    <source>
        <dbReference type="ARBA" id="ARBA00022741"/>
    </source>
</evidence>
<evidence type="ECO:0000256" key="4">
    <source>
        <dbReference type="ARBA" id="ARBA00023163"/>
    </source>
</evidence>
<dbReference type="SUPFAM" id="SSF52540">
    <property type="entry name" value="P-loop containing nucleoside triphosphate hydrolases"/>
    <property type="match status" value="1"/>
</dbReference>
<keyword evidence="3" id="KW-0805">Transcription regulation</keyword>
<dbReference type="Gene3D" id="1.10.10.60">
    <property type="entry name" value="Homeodomain-like"/>
    <property type="match status" value="1"/>
</dbReference>
<dbReference type="InterPro" id="IPR058031">
    <property type="entry name" value="AAA_lid_NorR"/>
</dbReference>
<dbReference type="PANTHER" id="PTHR32071:SF122">
    <property type="entry name" value="SIGMA FACTOR"/>
    <property type="match status" value="1"/>
</dbReference>
<dbReference type="Gene3D" id="1.10.8.60">
    <property type="match status" value="1"/>
</dbReference>
<dbReference type="InterPro" id="IPR027417">
    <property type="entry name" value="P-loop_NTPase"/>
</dbReference>
<dbReference type="SUPFAM" id="SSF55781">
    <property type="entry name" value="GAF domain-like"/>
    <property type="match status" value="1"/>
</dbReference>
<dbReference type="Gene3D" id="3.40.50.300">
    <property type="entry name" value="P-loop containing nucleotide triphosphate hydrolases"/>
    <property type="match status" value="1"/>
</dbReference>
<accession>A0ABZ2U0B1</accession>
<proteinExistence type="predicted"/>
<dbReference type="Proteomes" id="UP001479933">
    <property type="component" value="Chromosome"/>
</dbReference>
<name>A0ABZ2U0B1_9ACTN</name>
<dbReference type="EMBL" id="CP136137">
    <property type="protein sequence ID" value="WYY06341.1"/>
    <property type="molecule type" value="Genomic_DNA"/>
</dbReference>
<dbReference type="InterPro" id="IPR009057">
    <property type="entry name" value="Homeodomain-like_sf"/>
</dbReference>
<dbReference type="PROSITE" id="PS00688">
    <property type="entry name" value="SIGMA54_INTERACT_3"/>
    <property type="match status" value="1"/>
</dbReference>
<evidence type="ECO:0000259" key="5">
    <source>
        <dbReference type="PROSITE" id="PS50045"/>
    </source>
</evidence>
<keyword evidence="1" id="KW-0547">Nucleotide-binding</keyword>
<dbReference type="PANTHER" id="PTHR32071">
    <property type="entry name" value="TRANSCRIPTIONAL REGULATORY PROTEIN"/>
    <property type="match status" value="1"/>
</dbReference>
<reference evidence="6 7" key="1">
    <citation type="journal article" date="2023" name="Virus Evol.">
        <title>Computational host range prediction-The good, the bad, and the ugly.</title>
        <authorList>
            <person name="Howell A.A."/>
            <person name="Versoza C.J."/>
            <person name="Pfeifer S.P."/>
        </authorList>
    </citation>
    <scope>NUCLEOTIDE SEQUENCE [LARGE SCALE GENOMIC DNA]</scope>
    <source>
        <strain evidence="6 7">1610/1b</strain>
    </source>
</reference>
<dbReference type="InterPro" id="IPR002197">
    <property type="entry name" value="HTH_Fis"/>
</dbReference>
<keyword evidence="2" id="KW-0067">ATP-binding</keyword>
<dbReference type="InterPro" id="IPR029016">
    <property type="entry name" value="GAF-like_dom_sf"/>
</dbReference>
<keyword evidence="7" id="KW-1185">Reference proteome</keyword>
<protein>
    <submittedName>
        <fullName evidence="6">Helix-turn-helix domain-containing protein</fullName>
    </submittedName>
</protein>